<gene>
    <name evidence="1" type="ORF">POPTR_003G018201</name>
</gene>
<evidence type="ECO:0000313" key="2">
    <source>
        <dbReference type="Proteomes" id="UP000006729"/>
    </source>
</evidence>
<dbReference type="EMBL" id="CM009292">
    <property type="protein sequence ID" value="RQO87624.1"/>
    <property type="molecule type" value="Genomic_DNA"/>
</dbReference>
<reference evidence="1 2" key="1">
    <citation type="journal article" date="2006" name="Science">
        <title>The genome of black cottonwood, Populus trichocarpa (Torr. &amp; Gray).</title>
        <authorList>
            <person name="Tuskan G.A."/>
            <person name="Difazio S."/>
            <person name="Jansson S."/>
            <person name="Bohlmann J."/>
            <person name="Grigoriev I."/>
            <person name="Hellsten U."/>
            <person name="Putnam N."/>
            <person name="Ralph S."/>
            <person name="Rombauts S."/>
            <person name="Salamov A."/>
            <person name="Schein J."/>
            <person name="Sterck L."/>
            <person name="Aerts A."/>
            <person name="Bhalerao R.R."/>
            <person name="Bhalerao R.P."/>
            <person name="Blaudez D."/>
            <person name="Boerjan W."/>
            <person name="Brun A."/>
            <person name="Brunner A."/>
            <person name="Busov V."/>
            <person name="Campbell M."/>
            <person name="Carlson J."/>
            <person name="Chalot M."/>
            <person name="Chapman J."/>
            <person name="Chen G.L."/>
            <person name="Cooper D."/>
            <person name="Coutinho P.M."/>
            <person name="Couturier J."/>
            <person name="Covert S."/>
            <person name="Cronk Q."/>
            <person name="Cunningham R."/>
            <person name="Davis J."/>
            <person name="Degroeve S."/>
            <person name="Dejardin A."/>
            <person name="Depamphilis C."/>
            <person name="Detter J."/>
            <person name="Dirks B."/>
            <person name="Dubchak I."/>
            <person name="Duplessis S."/>
            <person name="Ehlting J."/>
            <person name="Ellis B."/>
            <person name="Gendler K."/>
            <person name="Goodstein D."/>
            <person name="Gribskov M."/>
            <person name="Grimwood J."/>
            <person name="Groover A."/>
            <person name="Gunter L."/>
            <person name="Hamberger B."/>
            <person name="Heinze B."/>
            <person name="Helariutta Y."/>
            <person name="Henrissat B."/>
            <person name="Holligan D."/>
            <person name="Holt R."/>
            <person name="Huang W."/>
            <person name="Islam-Faridi N."/>
            <person name="Jones S."/>
            <person name="Jones-Rhoades M."/>
            <person name="Jorgensen R."/>
            <person name="Joshi C."/>
            <person name="Kangasjarvi J."/>
            <person name="Karlsson J."/>
            <person name="Kelleher C."/>
            <person name="Kirkpatrick R."/>
            <person name="Kirst M."/>
            <person name="Kohler A."/>
            <person name="Kalluri U."/>
            <person name="Larimer F."/>
            <person name="Leebens-Mack J."/>
            <person name="Leple J.C."/>
            <person name="Locascio P."/>
            <person name="Lou Y."/>
            <person name="Lucas S."/>
            <person name="Martin F."/>
            <person name="Montanini B."/>
            <person name="Napoli C."/>
            <person name="Nelson D.R."/>
            <person name="Nelson C."/>
            <person name="Nieminen K."/>
            <person name="Nilsson O."/>
            <person name="Pereda V."/>
            <person name="Peter G."/>
            <person name="Philippe R."/>
            <person name="Pilate G."/>
            <person name="Poliakov A."/>
            <person name="Razumovskaya J."/>
            <person name="Richardson P."/>
            <person name="Rinaldi C."/>
            <person name="Ritland K."/>
            <person name="Rouze P."/>
            <person name="Ryaboy D."/>
            <person name="Schmutz J."/>
            <person name="Schrader J."/>
            <person name="Segerman B."/>
            <person name="Shin H."/>
            <person name="Siddiqui A."/>
            <person name="Sterky F."/>
            <person name="Terry A."/>
            <person name="Tsai C.J."/>
            <person name="Uberbacher E."/>
            <person name="Unneberg P."/>
            <person name="Vahala J."/>
            <person name="Wall K."/>
            <person name="Wessler S."/>
            <person name="Yang G."/>
            <person name="Yin T."/>
            <person name="Douglas C."/>
            <person name="Marra M."/>
            <person name="Sandberg G."/>
            <person name="Van de Peer Y."/>
            <person name="Rokhsar D."/>
        </authorList>
    </citation>
    <scope>NUCLEOTIDE SEQUENCE [LARGE SCALE GENOMIC DNA]</scope>
    <source>
        <strain evidence="2">cv. Nisqually</strain>
    </source>
</reference>
<proteinExistence type="predicted"/>
<protein>
    <submittedName>
        <fullName evidence="1">Uncharacterized protein</fullName>
    </submittedName>
</protein>
<accession>A0A3N7G539</accession>
<name>A0A3N7G539_POPTR</name>
<dbReference type="Proteomes" id="UP000006729">
    <property type="component" value="Chromosome 3"/>
</dbReference>
<keyword evidence="2" id="KW-1185">Reference proteome</keyword>
<dbReference type="AlphaFoldDB" id="A0A3N7G539"/>
<sequence>MIRGYSEAKMGHSGFLFFCQMLQNGAEMDCRSFVLALKACEQFLRVLGGKSVHCGIRKMGFVYAMLFQDGLARFYDLLRGCLGFA</sequence>
<evidence type="ECO:0000313" key="1">
    <source>
        <dbReference type="EMBL" id="RQO87624.1"/>
    </source>
</evidence>
<dbReference type="InParanoid" id="A0A3N7G539"/>
<organism evidence="1 2">
    <name type="scientific">Populus trichocarpa</name>
    <name type="common">Western balsam poplar</name>
    <name type="synonym">Populus balsamifera subsp. trichocarpa</name>
    <dbReference type="NCBI Taxonomy" id="3694"/>
    <lineage>
        <taxon>Eukaryota</taxon>
        <taxon>Viridiplantae</taxon>
        <taxon>Streptophyta</taxon>
        <taxon>Embryophyta</taxon>
        <taxon>Tracheophyta</taxon>
        <taxon>Spermatophyta</taxon>
        <taxon>Magnoliopsida</taxon>
        <taxon>eudicotyledons</taxon>
        <taxon>Gunneridae</taxon>
        <taxon>Pentapetalae</taxon>
        <taxon>rosids</taxon>
        <taxon>fabids</taxon>
        <taxon>Malpighiales</taxon>
        <taxon>Salicaceae</taxon>
        <taxon>Saliceae</taxon>
        <taxon>Populus</taxon>
    </lineage>
</organism>